<dbReference type="AlphaFoldDB" id="A0A0A9F6I5"/>
<evidence type="ECO:0000313" key="1">
    <source>
        <dbReference type="EMBL" id="JAE06829.1"/>
    </source>
</evidence>
<accession>A0A0A9F6I5</accession>
<proteinExistence type="predicted"/>
<protein>
    <submittedName>
        <fullName evidence="1">Uncharacterized protein</fullName>
    </submittedName>
</protein>
<reference evidence="1" key="2">
    <citation type="journal article" date="2015" name="Data Brief">
        <title>Shoot transcriptome of the giant reed, Arundo donax.</title>
        <authorList>
            <person name="Barrero R.A."/>
            <person name="Guerrero F.D."/>
            <person name="Moolhuijzen P."/>
            <person name="Goolsby J.A."/>
            <person name="Tidwell J."/>
            <person name="Bellgard S.E."/>
            <person name="Bellgard M.I."/>
        </authorList>
    </citation>
    <scope>NUCLEOTIDE SEQUENCE</scope>
    <source>
        <tissue evidence="1">Shoot tissue taken approximately 20 cm above the soil surface</tissue>
    </source>
</reference>
<sequence>MIYNMIQCKGMLIVSPLWRLLVLLPNLDLNR</sequence>
<reference evidence="1" key="1">
    <citation type="submission" date="2014-09" db="EMBL/GenBank/DDBJ databases">
        <authorList>
            <person name="Magalhaes I.L.F."/>
            <person name="Oliveira U."/>
            <person name="Santos F.R."/>
            <person name="Vidigal T.H.D.A."/>
            <person name="Brescovit A.D."/>
            <person name="Santos A.J."/>
        </authorList>
    </citation>
    <scope>NUCLEOTIDE SEQUENCE</scope>
    <source>
        <tissue evidence="1">Shoot tissue taken approximately 20 cm above the soil surface</tissue>
    </source>
</reference>
<dbReference type="EMBL" id="GBRH01191067">
    <property type="protein sequence ID" value="JAE06829.1"/>
    <property type="molecule type" value="Transcribed_RNA"/>
</dbReference>
<name>A0A0A9F6I5_ARUDO</name>
<organism evidence="1">
    <name type="scientific">Arundo donax</name>
    <name type="common">Giant reed</name>
    <name type="synonym">Donax arundinaceus</name>
    <dbReference type="NCBI Taxonomy" id="35708"/>
    <lineage>
        <taxon>Eukaryota</taxon>
        <taxon>Viridiplantae</taxon>
        <taxon>Streptophyta</taxon>
        <taxon>Embryophyta</taxon>
        <taxon>Tracheophyta</taxon>
        <taxon>Spermatophyta</taxon>
        <taxon>Magnoliopsida</taxon>
        <taxon>Liliopsida</taxon>
        <taxon>Poales</taxon>
        <taxon>Poaceae</taxon>
        <taxon>PACMAD clade</taxon>
        <taxon>Arundinoideae</taxon>
        <taxon>Arundineae</taxon>
        <taxon>Arundo</taxon>
    </lineage>
</organism>